<gene>
    <name evidence="1" type="ORF">BHQ18_12295</name>
</gene>
<sequence length="123" mass="13595">MFGKWVADLEMSRLPGQAFQRSTLVTVADEDETELQFPPICQLCSLNNVLETLFHPHTPGVQNDCLVFWPPESPTHDSGIVSVVGPDVCPVRHRLDPVRVYTEVADQVGAESVVGYHNRIGLA</sequence>
<dbReference type="AlphaFoldDB" id="A0A1E3RK22"/>
<accession>A0A1E3RK22</accession>
<keyword evidence="2" id="KW-1185">Reference proteome</keyword>
<reference evidence="2" key="1">
    <citation type="submission" date="2016-09" db="EMBL/GenBank/DDBJ databases">
        <authorList>
            <person name="Greninger A.L."/>
            <person name="Jerome K.R."/>
            <person name="Mcnair B."/>
            <person name="Wallis C."/>
            <person name="Fang F."/>
        </authorList>
    </citation>
    <scope>NUCLEOTIDE SEQUENCE [LARGE SCALE GENOMIC DNA]</scope>
    <source>
        <strain evidence="2">M6</strain>
    </source>
</reference>
<proteinExistence type="predicted"/>
<name>A0A1E3RK22_MYCFV</name>
<evidence type="ECO:0000313" key="1">
    <source>
        <dbReference type="EMBL" id="ODQ90204.1"/>
    </source>
</evidence>
<organism evidence="1 2">
    <name type="scientific">Mycolicibacterium flavescens</name>
    <name type="common">Mycobacterium flavescens</name>
    <dbReference type="NCBI Taxonomy" id="1776"/>
    <lineage>
        <taxon>Bacteria</taxon>
        <taxon>Bacillati</taxon>
        <taxon>Actinomycetota</taxon>
        <taxon>Actinomycetes</taxon>
        <taxon>Mycobacteriales</taxon>
        <taxon>Mycobacteriaceae</taxon>
        <taxon>Mycolicibacterium</taxon>
    </lineage>
</organism>
<evidence type="ECO:0000313" key="2">
    <source>
        <dbReference type="Proteomes" id="UP000094053"/>
    </source>
</evidence>
<dbReference type="Proteomes" id="UP000094053">
    <property type="component" value="Unassembled WGS sequence"/>
</dbReference>
<protein>
    <submittedName>
        <fullName evidence="1">Uncharacterized protein</fullName>
    </submittedName>
</protein>
<dbReference type="EMBL" id="MIHA01000007">
    <property type="protein sequence ID" value="ODQ90204.1"/>
    <property type="molecule type" value="Genomic_DNA"/>
</dbReference>
<comment type="caution">
    <text evidence="1">The sequence shown here is derived from an EMBL/GenBank/DDBJ whole genome shotgun (WGS) entry which is preliminary data.</text>
</comment>